<keyword evidence="3" id="KW-1185">Reference proteome</keyword>
<accession>A0A0L6ZFG6</accession>
<dbReference type="EMBL" id="LHUR01000004">
    <property type="protein sequence ID" value="KOA21548.1"/>
    <property type="molecule type" value="Genomic_DNA"/>
</dbReference>
<dbReference type="InterPro" id="IPR036286">
    <property type="entry name" value="LexA/Signal_pep-like_sf"/>
</dbReference>
<dbReference type="Pfam" id="PF00717">
    <property type="entry name" value="Peptidase_S24"/>
    <property type="match status" value="1"/>
</dbReference>
<keyword evidence="2" id="KW-0378">Hydrolase</keyword>
<proteinExistence type="predicted"/>
<protein>
    <submittedName>
        <fullName evidence="2">LexA repressor</fullName>
        <ecNumber evidence="2">3.4.21.88</ecNumber>
    </submittedName>
</protein>
<comment type="caution">
    <text evidence="2">The sequence shown here is derived from an EMBL/GenBank/DDBJ whole genome shotgun (WGS) entry which is preliminary data.</text>
</comment>
<dbReference type="SUPFAM" id="SSF51306">
    <property type="entry name" value="LexA/Signal peptidase"/>
    <property type="match status" value="1"/>
</dbReference>
<dbReference type="InterPro" id="IPR050077">
    <property type="entry name" value="LexA_repressor"/>
</dbReference>
<organism evidence="2 3">
    <name type="scientific">Clostridium homopropionicum DSM 5847</name>
    <dbReference type="NCBI Taxonomy" id="1121318"/>
    <lineage>
        <taxon>Bacteria</taxon>
        <taxon>Bacillati</taxon>
        <taxon>Bacillota</taxon>
        <taxon>Clostridia</taxon>
        <taxon>Eubacteriales</taxon>
        <taxon>Clostridiaceae</taxon>
        <taxon>Clostridium</taxon>
    </lineage>
</organism>
<dbReference type="EC" id="3.4.21.88" evidence="2"/>
<dbReference type="PANTHER" id="PTHR33516:SF2">
    <property type="entry name" value="LEXA REPRESSOR-RELATED"/>
    <property type="match status" value="1"/>
</dbReference>
<name>A0A0L6ZFG6_9CLOT</name>
<gene>
    <name evidence="2" type="primary">lexA_1</name>
    <name evidence="2" type="ORF">CLHOM_00070</name>
</gene>
<evidence type="ECO:0000259" key="1">
    <source>
        <dbReference type="Pfam" id="PF00717"/>
    </source>
</evidence>
<sequence>MKDDSLPEELTLKNGEAAIEYKEDNLKKLAVYGNIAAVISIQMNEEIENKLYLPKEWFTENQQYFVLKVKGDSMIGANINNGDYVM</sequence>
<dbReference type="Proteomes" id="UP000037043">
    <property type="component" value="Unassembled WGS sequence"/>
</dbReference>
<evidence type="ECO:0000313" key="3">
    <source>
        <dbReference type="Proteomes" id="UP000037043"/>
    </source>
</evidence>
<dbReference type="InterPro" id="IPR015927">
    <property type="entry name" value="Peptidase_S24_S26A/B/C"/>
</dbReference>
<dbReference type="Gene3D" id="2.10.109.10">
    <property type="entry name" value="Umud Fragment, subunit A"/>
    <property type="match status" value="1"/>
</dbReference>
<dbReference type="PANTHER" id="PTHR33516">
    <property type="entry name" value="LEXA REPRESSOR"/>
    <property type="match status" value="1"/>
</dbReference>
<evidence type="ECO:0000313" key="2">
    <source>
        <dbReference type="EMBL" id="KOA21548.1"/>
    </source>
</evidence>
<dbReference type="STRING" id="36844.SAMN04488501_13316"/>
<dbReference type="PATRIC" id="fig|1121318.3.peg.7"/>
<feature type="domain" description="Peptidase S24/S26A/S26B/S26C" evidence="1">
    <location>
        <begin position="31"/>
        <end position="85"/>
    </location>
</feature>
<dbReference type="RefSeq" id="WP_052219626.1">
    <property type="nucleotide sequence ID" value="NZ_LHUR01000004.1"/>
</dbReference>
<reference evidence="3" key="1">
    <citation type="submission" date="2015-08" db="EMBL/GenBank/DDBJ databases">
        <title>Genome sequence of the strict anaerobe Clostridium homopropionicum LuHBu1 (DSM 5847T).</title>
        <authorList>
            <person name="Poehlein A."/>
            <person name="Beck M."/>
            <person name="Schiel-Bengelsdorf B."/>
            <person name="Bengelsdorf F.R."/>
            <person name="Daniel R."/>
            <person name="Duerre P."/>
        </authorList>
    </citation>
    <scope>NUCLEOTIDE SEQUENCE [LARGE SCALE GENOMIC DNA]</scope>
    <source>
        <strain evidence="3">DSM 5847</strain>
    </source>
</reference>
<dbReference type="GO" id="GO:0004252">
    <property type="term" value="F:serine-type endopeptidase activity"/>
    <property type="evidence" value="ECO:0007669"/>
    <property type="project" value="UniProtKB-EC"/>
</dbReference>
<dbReference type="AlphaFoldDB" id="A0A0L6ZFG6"/>